<evidence type="ECO:0000313" key="4">
    <source>
        <dbReference type="Proteomes" id="UP000006892"/>
    </source>
</evidence>
<gene>
    <name evidence="3" type="ordered locus">REQ_01830</name>
</gene>
<feature type="domain" description="Bacterial Ig-like" evidence="2">
    <location>
        <begin position="743"/>
        <end position="827"/>
    </location>
</feature>
<dbReference type="Gene3D" id="2.60.40.10">
    <property type="entry name" value="Immunoglobulins"/>
    <property type="match status" value="9"/>
</dbReference>
<feature type="domain" description="Bacterial Ig-like" evidence="2">
    <location>
        <begin position="646"/>
        <end position="729"/>
    </location>
</feature>
<feature type="domain" description="Bacterial Ig-like" evidence="2">
    <location>
        <begin position="551"/>
        <end position="634"/>
    </location>
</feature>
<proteinExistence type="predicted"/>
<dbReference type="KEGG" id="req:REQ_01830"/>
<dbReference type="EMBL" id="FN563149">
    <property type="protein sequence ID" value="CBH46334.1"/>
    <property type="molecule type" value="Genomic_DNA"/>
</dbReference>
<evidence type="ECO:0000256" key="1">
    <source>
        <dbReference type="SAM" id="SignalP"/>
    </source>
</evidence>
<reference evidence="3" key="1">
    <citation type="journal article" date="2010" name="PLoS Genet.">
        <title>The genome of a pathogenic rhodococcus: cooptive virulence underpinned by key gene acquisitions.</title>
        <authorList>
            <person name="Letek M."/>
            <person name="Gonzalez P."/>
            <person name="Macarthur I."/>
            <person name="Rodriguez H."/>
            <person name="Freeman T.C."/>
            <person name="Valero-Rello A."/>
            <person name="Blanco M."/>
            <person name="Buckley T."/>
            <person name="Cherevach I."/>
            <person name="Fahey R."/>
            <person name="Hapeshi A."/>
            <person name="Holdstock J."/>
            <person name="Leadon D."/>
            <person name="Navas J."/>
            <person name="Ocampo A."/>
            <person name="Quail M.A."/>
            <person name="Sanders M."/>
            <person name="Scortti M.M."/>
            <person name="Prescott J.F."/>
            <person name="Fogarty U."/>
            <person name="Meijer W.G."/>
            <person name="Parkhill J."/>
            <person name="Bentley S.D."/>
            <person name="Vazquez-Boland J.A."/>
        </authorList>
    </citation>
    <scope>NUCLEOTIDE SEQUENCE [LARGE SCALE GENOMIC DNA]</scope>
    <source>
        <strain evidence="3 4">103S</strain>
    </source>
</reference>
<dbReference type="AlphaFoldDB" id="A0A3S5Y1D1"/>
<feature type="domain" description="Bacterial Ig-like" evidence="2">
    <location>
        <begin position="457"/>
        <end position="540"/>
    </location>
</feature>
<feature type="chain" id="PRO_5018604563" evidence="1">
    <location>
        <begin position="22"/>
        <end position="1053"/>
    </location>
</feature>
<feature type="domain" description="Bacterial Ig-like" evidence="2">
    <location>
        <begin position="364"/>
        <end position="446"/>
    </location>
</feature>
<sequence length="1053" mass="102662">MSVFAMAAGFAAAVGVGSAAAAPGTAEWDASGRYFTRTISNVSPAVGETITSKTVFQRSSLEYLYAVKDVHPTCLTYVPGSAKVNGSARSPESTGPDFVRIEGSVTQWPVYAKGGLINPKSWTLEVSYVVGADCARDTALMTTAHMSGSSGADGTYQNKGPTITVSKDATTTALAAVPTPMLSGQPVTLTATVVGAAQGNTVEFYDGATKLGEGQINGSGVGTYAWTPTTAGTRSLTAKFPGTAIANTSQSAAQDVQVHAPVTTGTTVSVPGTAVTGAQVTLSASVTPSNAAGTVQFNDNGTAIGSPVTVAAGQASLQHTFSGAGSHSITAEFVGGPGFASSAAAAQSVVVSDPDVTTSLSVEVPVSAITGSSADLTATVNPSNAVGSVQFTDNGAPIGSPVAVVNGVATLSHTFTTPGAHSVGADFVAGAGFINSSAVAQSVTVTDPDVETALSLTAPGTAETGELASFSATVSPVAAQGSVQFKVNGTAVGSPVPVSGGVASLPYTFTSAGSFAVAAEFAGAAGFTNSSATAQSVTVSDPDVTTSLSVQVPGSATTGAPVDLTATVDPANATGTVQFTDNGAPIGAPAPVVNGVATLPYTFTGLGAHSIGASFTGGPGFADVSATSPGSVVVSDPVEQTSLSVTVPTAATTGESVNLSATVSPSNAQGTVQFKIDGMTVGSPQTVSGGAASLPYTFDASGSFAVIAEFTGATGFTNSSAQAQNVTVTAPVVPDTDTTTTVTAPVTAVTGQQMTLSVAVSPVPTGGTVQFTVAGTDVGAPVSLDGSGQASIPYTFAVSGSFAVSAVYSGTTGFAGSTGSAQTVTVTDPAPVDVVTSTLVGVPGSATTGAPTTLSVTVQAQSGSAVPTGSVQFRENGGLIGLPVVLVNGSASIEHIFASVGTRQVSAVYTADAGFVGSTSVDRPVVVSASNPSDVVSSVVIASTQSPTAGAPYVLKAQVIGAPSLPGTVQFFDGGVEIGVPVPVVDGVAELTHTFTQSGPRQIHAVYSGGTGVAGSTSVTHTLDVVQSGGGTGGTGSLDLGSLGSLSGLGFVF</sequence>
<dbReference type="GO" id="GO:0005975">
    <property type="term" value="P:carbohydrate metabolic process"/>
    <property type="evidence" value="ECO:0007669"/>
    <property type="project" value="UniProtKB-ARBA"/>
</dbReference>
<dbReference type="Proteomes" id="UP001154400">
    <property type="component" value="Chromosome"/>
</dbReference>
<feature type="domain" description="Bacterial Ig-like" evidence="2">
    <location>
        <begin position="942"/>
        <end position="1025"/>
    </location>
</feature>
<name>A0A3S5Y1D1_RHOH1</name>
<evidence type="ECO:0000313" key="3">
    <source>
        <dbReference type="EMBL" id="CBH46334.1"/>
    </source>
</evidence>
<evidence type="ECO:0000259" key="2">
    <source>
        <dbReference type="Pfam" id="PF16640"/>
    </source>
</evidence>
<feature type="signal peptide" evidence="1">
    <location>
        <begin position="1"/>
        <end position="21"/>
    </location>
</feature>
<keyword evidence="1" id="KW-0732">Signal</keyword>
<organism evidence="3">
    <name type="scientific">Rhodococcus hoagii (strain 103S)</name>
    <name type="common">Rhodococcus equi</name>
    <dbReference type="NCBI Taxonomy" id="685727"/>
    <lineage>
        <taxon>Bacteria</taxon>
        <taxon>Bacillati</taxon>
        <taxon>Actinomycetota</taxon>
        <taxon>Actinomycetes</taxon>
        <taxon>Mycobacteriales</taxon>
        <taxon>Nocardiaceae</taxon>
        <taxon>Prescottella</taxon>
    </lineage>
</organism>
<accession>A0A3S5Y1D1</accession>
<feature type="domain" description="Bacterial Ig-like" evidence="2">
    <location>
        <begin position="175"/>
        <end position="258"/>
    </location>
</feature>
<dbReference type="InterPro" id="IPR032109">
    <property type="entry name" value="Big_3_5"/>
</dbReference>
<feature type="domain" description="Bacterial Ig-like" evidence="2">
    <location>
        <begin position="842"/>
        <end position="927"/>
    </location>
</feature>
<feature type="domain" description="Bacterial Ig-like" evidence="2">
    <location>
        <begin position="269"/>
        <end position="351"/>
    </location>
</feature>
<dbReference type="InterPro" id="IPR013783">
    <property type="entry name" value="Ig-like_fold"/>
</dbReference>
<protein>
    <submittedName>
        <fullName evidence="3">Secreted protein</fullName>
    </submittedName>
</protein>
<dbReference type="Pfam" id="PF16640">
    <property type="entry name" value="Big_3_5"/>
    <property type="match status" value="9"/>
</dbReference>